<keyword evidence="7" id="KW-1185">Reference proteome</keyword>
<keyword evidence="1" id="KW-0805">Transcription regulation</keyword>
<name>A0ABT9XIX7_9BACL</name>
<evidence type="ECO:0000259" key="4">
    <source>
        <dbReference type="PROSITE" id="PS51077"/>
    </source>
</evidence>
<dbReference type="RefSeq" id="WP_307016324.1">
    <property type="nucleotide sequence ID" value="NZ_JAUANV010000017.1"/>
</dbReference>
<keyword evidence="2 6" id="KW-0238">DNA-binding</keyword>
<dbReference type="Pfam" id="PF01614">
    <property type="entry name" value="IclR_C"/>
    <property type="match status" value="1"/>
</dbReference>
<dbReference type="InterPro" id="IPR036388">
    <property type="entry name" value="WH-like_DNA-bd_sf"/>
</dbReference>
<dbReference type="SMART" id="SM00346">
    <property type="entry name" value="HTH_ICLR"/>
    <property type="match status" value="1"/>
</dbReference>
<dbReference type="SUPFAM" id="SSF46785">
    <property type="entry name" value="Winged helix' DNA-binding domain"/>
    <property type="match status" value="1"/>
</dbReference>
<comment type="caution">
    <text evidence="6">The sequence shown here is derived from an EMBL/GenBank/DDBJ whole genome shotgun (WGS) entry which is preliminary data.</text>
</comment>
<dbReference type="Proteomes" id="UP001232973">
    <property type="component" value="Unassembled WGS sequence"/>
</dbReference>
<dbReference type="InterPro" id="IPR014757">
    <property type="entry name" value="Tscrpt_reg_IclR_C"/>
</dbReference>
<dbReference type="PROSITE" id="PS51078">
    <property type="entry name" value="ICLR_ED"/>
    <property type="match status" value="1"/>
</dbReference>
<evidence type="ECO:0000313" key="7">
    <source>
        <dbReference type="Proteomes" id="UP001232973"/>
    </source>
</evidence>
<keyword evidence="3" id="KW-0804">Transcription</keyword>
<dbReference type="PANTHER" id="PTHR30136:SF24">
    <property type="entry name" value="HTH-TYPE TRANSCRIPTIONAL REPRESSOR ALLR"/>
    <property type="match status" value="1"/>
</dbReference>
<dbReference type="Gene3D" id="3.30.450.40">
    <property type="match status" value="1"/>
</dbReference>
<evidence type="ECO:0000313" key="6">
    <source>
        <dbReference type="EMBL" id="MDQ0190267.1"/>
    </source>
</evidence>
<accession>A0ABT9XIX7</accession>
<reference evidence="6 7" key="1">
    <citation type="submission" date="2023-07" db="EMBL/GenBank/DDBJ databases">
        <title>Genomic Encyclopedia of Type Strains, Phase IV (KMG-IV): sequencing the most valuable type-strain genomes for metagenomic binning, comparative biology and taxonomic classification.</title>
        <authorList>
            <person name="Goeker M."/>
        </authorList>
    </citation>
    <scope>NUCLEOTIDE SEQUENCE [LARGE SCALE GENOMIC DNA]</scope>
    <source>
        <strain evidence="6 7">DSM 4006</strain>
    </source>
</reference>
<evidence type="ECO:0000256" key="2">
    <source>
        <dbReference type="ARBA" id="ARBA00023125"/>
    </source>
</evidence>
<dbReference type="Gene3D" id="1.10.10.10">
    <property type="entry name" value="Winged helix-like DNA-binding domain superfamily/Winged helix DNA-binding domain"/>
    <property type="match status" value="1"/>
</dbReference>
<evidence type="ECO:0000256" key="3">
    <source>
        <dbReference type="ARBA" id="ARBA00023163"/>
    </source>
</evidence>
<gene>
    <name evidence="6" type="ORF">J2S03_002131</name>
</gene>
<dbReference type="GO" id="GO:0003677">
    <property type="term" value="F:DNA binding"/>
    <property type="evidence" value="ECO:0007669"/>
    <property type="project" value="UniProtKB-KW"/>
</dbReference>
<proteinExistence type="predicted"/>
<feature type="domain" description="HTH iclR-type" evidence="4">
    <location>
        <begin position="22"/>
        <end position="84"/>
    </location>
</feature>
<dbReference type="InterPro" id="IPR036390">
    <property type="entry name" value="WH_DNA-bd_sf"/>
</dbReference>
<dbReference type="PANTHER" id="PTHR30136">
    <property type="entry name" value="HELIX-TURN-HELIX TRANSCRIPTIONAL REGULATOR, ICLR FAMILY"/>
    <property type="match status" value="1"/>
</dbReference>
<evidence type="ECO:0000256" key="1">
    <source>
        <dbReference type="ARBA" id="ARBA00023015"/>
    </source>
</evidence>
<organism evidence="6 7">
    <name type="scientific">Alicyclobacillus cycloheptanicus</name>
    <dbReference type="NCBI Taxonomy" id="1457"/>
    <lineage>
        <taxon>Bacteria</taxon>
        <taxon>Bacillati</taxon>
        <taxon>Bacillota</taxon>
        <taxon>Bacilli</taxon>
        <taxon>Bacillales</taxon>
        <taxon>Alicyclobacillaceae</taxon>
        <taxon>Alicyclobacillus</taxon>
    </lineage>
</organism>
<feature type="domain" description="IclR-ED" evidence="5">
    <location>
        <begin position="85"/>
        <end position="248"/>
    </location>
</feature>
<dbReference type="EMBL" id="JAUSTP010000016">
    <property type="protein sequence ID" value="MDQ0190267.1"/>
    <property type="molecule type" value="Genomic_DNA"/>
</dbReference>
<dbReference type="InterPro" id="IPR029016">
    <property type="entry name" value="GAF-like_dom_sf"/>
</dbReference>
<dbReference type="InterPro" id="IPR050707">
    <property type="entry name" value="HTH_MetabolicPath_Reg"/>
</dbReference>
<dbReference type="SUPFAM" id="SSF55781">
    <property type="entry name" value="GAF domain-like"/>
    <property type="match status" value="1"/>
</dbReference>
<sequence length="248" mass="26482">MKTDRPSKHTNRHVRSSSVHTLTTAANALRLLTLFSDKTPNLSVAEMSERLHLSKSIVSRMATTFVSEGVLEKDELTHRYRLGAALLELGLIAGELHPVLRASEEVVKQLRERTGRSSHLMLRDGDDCICLTAQTAGDDDLPSAVGARVPLTACVSGLTILAAVAAHHPAPDASLKTLRAIERNGFACAEEPSRPGIVSVACPVFNALGDVVAAVGVSGAAYTWHQEARKTSVAHVARAAMTISARLR</sequence>
<dbReference type="InterPro" id="IPR005471">
    <property type="entry name" value="Tscrpt_reg_IclR_N"/>
</dbReference>
<dbReference type="PROSITE" id="PS51077">
    <property type="entry name" value="HTH_ICLR"/>
    <property type="match status" value="1"/>
</dbReference>
<dbReference type="Pfam" id="PF09339">
    <property type="entry name" value="HTH_IclR"/>
    <property type="match status" value="1"/>
</dbReference>
<evidence type="ECO:0000259" key="5">
    <source>
        <dbReference type="PROSITE" id="PS51078"/>
    </source>
</evidence>
<protein>
    <submittedName>
        <fullName evidence="6">DNA-binding IclR family transcriptional regulator</fullName>
    </submittedName>
</protein>